<dbReference type="RefSeq" id="WP_157688444.1">
    <property type="nucleotide sequence ID" value="NZ_CP034345.1"/>
</dbReference>
<feature type="transmembrane region" description="Helical" evidence="1">
    <location>
        <begin position="12"/>
        <end position="32"/>
    </location>
</feature>
<reference evidence="2 3" key="1">
    <citation type="submission" date="2018-12" db="EMBL/GenBank/DDBJ databases">
        <title>Complete genome sequence of Haloplanus rallus MBLA0036.</title>
        <authorList>
            <person name="Nam Y.-d."/>
            <person name="Kang J."/>
            <person name="Chung W.-H."/>
            <person name="Park Y.S."/>
        </authorList>
    </citation>
    <scope>NUCLEOTIDE SEQUENCE [LARGE SCALE GENOMIC DNA]</scope>
    <source>
        <strain evidence="2 3">MBLA0036</strain>
    </source>
</reference>
<gene>
    <name evidence="2" type="ORF">EI982_05110</name>
</gene>
<keyword evidence="3" id="KW-1185">Reference proteome</keyword>
<organism evidence="2 3">
    <name type="scientific">Haloplanus rallus</name>
    <dbReference type="NCBI Taxonomy" id="1816183"/>
    <lineage>
        <taxon>Archaea</taxon>
        <taxon>Methanobacteriati</taxon>
        <taxon>Methanobacteriota</taxon>
        <taxon>Stenosarchaea group</taxon>
        <taxon>Halobacteria</taxon>
        <taxon>Halobacteriales</taxon>
        <taxon>Haloferacaceae</taxon>
        <taxon>Haloplanus</taxon>
    </lineage>
</organism>
<keyword evidence="1" id="KW-0812">Transmembrane</keyword>
<protein>
    <submittedName>
        <fullName evidence="2">Uncharacterized protein</fullName>
    </submittedName>
</protein>
<dbReference type="Proteomes" id="UP000428325">
    <property type="component" value="Chromosome"/>
</dbReference>
<dbReference type="AlphaFoldDB" id="A0A6B9F713"/>
<sequence length="61" mass="6239">MAQGNPFSSPAVRYGIGASGALVVAFVAYAFLDGTVQLVAYLIAALDLIVTPQILKRAAGT</sequence>
<dbReference type="GeneID" id="99245199"/>
<keyword evidence="1" id="KW-0472">Membrane</keyword>
<evidence type="ECO:0000313" key="3">
    <source>
        <dbReference type="Proteomes" id="UP000428325"/>
    </source>
</evidence>
<dbReference type="EMBL" id="CP034345">
    <property type="protein sequence ID" value="QGX94207.1"/>
    <property type="molecule type" value="Genomic_DNA"/>
</dbReference>
<evidence type="ECO:0000256" key="1">
    <source>
        <dbReference type="SAM" id="Phobius"/>
    </source>
</evidence>
<dbReference type="KEGG" id="hra:EI982_05110"/>
<evidence type="ECO:0000313" key="2">
    <source>
        <dbReference type="EMBL" id="QGX94207.1"/>
    </source>
</evidence>
<name>A0A6B9F713_9EURY</name>
<keyword evidence="1" id="KW-1133">Transmembrane helix</keyword>
<accession>A0A6B9F713</accession>
<proteinExistence type="predicted"/>